<accession>A0ACC2KUX1</accession>
<protein>
    <submittedName>
        <fullName evidence="1">Uncharacterized protein</fullName>
    </submittedName>
</protein>
<organism evidence="1 2">
    <name type="scientific">Persea americana</name>
    <name type="common">Avocado</name>
    <dbReference type="NCBI Taxonomy" id="3435"/>
    <lineage>
        <taxon>Eukaryota</taxon>
        <taxon>Viridiplantae</taxon>
        <taxon>Streptophyta</taxon>
        <taxon>Embryophyta</taxon>
        <taxon>Tracheophyta</taxon>
        <taxon>Spermatophyta</taxon>
        <taxon>Magnoliopsida</taxon>
        <taxon>Magnoliidae</taxon>
        <taxon>Laurales</taxon>
        <taxon>Lauraceae</taxon>
        <taxon>Persea</taxon>
    </lineage>
</organism>
<proteinExistence type="predicted"/>
<dbReference type="EMBL" id="CM056819">
    <property type="protein sequence ID" value="KAJ8624773.1"/>
    <property type="molecule type" value="Genomic_DNA"/>
</dbReference>
<reference evidence="1 2" key="1">
    <citation type="journal article" date="2022" name="Hortic Res">
        <title>A haplotype resolved chromosomal level avocado genome allows analysis of novel avocado genes.</title>
        <authorList>
            <person name="Nath O."/>
            <person name="Fletcher S.J."/>
            <person name="Hayward A."/>
            <person name="Shaw L.M."/>
            <person name="Masouleh A.K."/>
            <person name="Furtado A."/>
            <person name="Henry R.J."/>
            <person name="Mitter N."/>
        </authorList>
    </citation>
    <scope>NUCLEOTIDE SEQUENCE [LARGE SCALE GENOMIC DNA]</scope>
    <source>
        <strain evidence="2">cv. Hass</strain>
    </source>
</reference>
<dbReference type="Proteomes" id="UP001234297">
    <property type="component" value="Chromosome 11"/>
</dbReference>
<evidence type="ECO:0000313" key="2">
    <source>
        <dbReference type="Proteomes" id="UP001234297"/>
    </source>
</evidence>
<keyword evidence="2" id="KW-1185">Reference proteome</keyword>
<evidence type="ECO:0000313" key="1">
    <source>
        <dbReference type="EMBL" id="KAJ8624773.1"/>
    </source>
</evidence>
<name>A0ACC2KUX1_PERAE</name>
<sequence length="418" mass="47889">MDDVTLGQLASSINRLSRKRKERAFVGESYETSKAMFSCLKEEEEGMWPKLLRCCLAKEEKKKEKMSKGKLSRNHLDDMHNSINVNEEYMEAFRTKSYTEIWNKIQGQRRTTIEERLSISPLPTNLHDISDYLLEPTQEAVLNMIQESPALHTLLLDYFEGGVEACRICGFLLQCIDQTRANYRIIQRVLKLTTANYTKEQCLFICAQFTSFVGLENPLSGSNPMQFQQIHDLYGQMLDQLTCTHRKIMKRAKLNGLFKNTLGTSLVIACATLAIVALVLTTHAFIGLLVMPVAMCSSTPFVKWRFELLHQLGGKPLTRLGAQLDAAAKGAFILNRDFDTMSRLVMRLRDEIEHSKVVMSICLRNGKIHLIEEAVKELRSSEAGFLEQLEELEEHVYLCFLTINKARRLVIQEMEEHQ</sequence>
<gene>
    <name evidence="1" type="ORF">MRB53_033303</name>
</gene>
<comment type="caution">
    <text evidence="1">The sequence shown here is derived from an EMBL/GenBank/DDBJ whole genome shotgun (WGS) entry which is preliminary data.</text>
</comment>